<dbReference type="GO" id="GO:0004222">
    <property type="term" value="F:metalloendopeptidase activity"/>
    <property type="evidence" value="ECO:0007669"/>
    <property type="project" value="InterPro"/>
</dbReference>
<dbReference type="GO" id="GO:0006974">
    <property type="term" value="P:DNA damage response"/>
    <property type="evidence" value="ECO:0007669"/>
    <property type="project" value="InterPro"/>
</dbReference>
<protein>
    <submittedName>
        <fullName evidence="2">Uncharacterized protein</fullName>
    </submittedName>
</protein>
<feature type="region of interest" description="Disordered" evidence="1">
    <location>
        <begin position="27"/>
        <end position="54"/>
    </location>
</feature>
<dbReference type="PANTHER" id="PTHR21220:SF0">
    <property type="entry name" value="DNA-DEPENDENT METALLOPROTEASE SPRTN"/>
    <property type="match status" value="1"/>
</dbReference>
<accession>A0A6A5UAY1</accession>
<dbReference type="OrthoDB" id="5236983at2759"/>
<reference evidence="2" key="1">
    <citation type="journal article" date="2020" name="Stud. Mycol.">
        <title>101 Dothideomycetes genomes: a test case for predicting lifestyles and emergence of pathogens.</title>
        <authorList>
            <person name="Haridas S."/>
            <person name="Albert R."/>
            <person name="Binder M."/>
            <person name="Bloem J."/>
            <person name="Labutti K."/>
            <person name="Salamov A."/>
            <person name="Andreopoulos B."/>
            <person name="Baker S."/>
            <person name="Barry K."/>
            <person name="Bills G."/>
            <person name="Bluhm B."/>
            <person name="Cannon C."/>
            <person name="Castanera R."/>
            <person name="Culley D."/>
            <person name="Daum C."/>
            <person name="Ezra D."/>
            <person name="Gonzalez J."/>
            <person name="Henrissat B."/>
            <person name="Kuo A."/>
            <person name="Liang C."/>
            <person name="Lipzen A."/>
            <person name="Lutzoni F."/>
            <person name="Magnuson J."/>
            <person name="Mondo S."/>
            <person name="Nolan M."/>
            <person name="Ohm R."/>
            <person name="Pangilinan J."/>
            <person name="Park H.-J."/>
            <person name="Ramirez L."/>
            <person name="Alfaro M."/>
            <person name="Sun H."/>
            <person name="Tritt A."/>
            <person name="Yoshinaga Y."/>
            <person name="Zwiers L.-H."/>
            <person name="Turgeon B."/>
            <person name="Goodwin S."/>
            <person name="Spatafora J."/>
            <person name="Crous P."/>
            <person name="Grigoriev I."/>
        </authorList>
    </citation>
    <scope>NUCLEOTIDE SEQUENCE</scope>
    <source>
        <strain evidence="2">CBS 675.92</strain>
    </source>
</reference>
<dbReference type="InterPro" id="IPR044245">
    <property type="entry name" value="Spartan"/>
</dbReference>
<dbReference type="EMBL" id="ML976982">
    <property type="protein sequence ID" value="KAF1960982.1"/>
    <property type="molecule type" value="Genomic_DNA"/>
</dbReference>
<evidence type="ECO:0000313" key="2">
    <source>
        <dbReference type="EMBL" id="KAF1960982.1"/>
    </source>
</evidence>
<evidence type="ECO:0000256" key="1">
    <source>
        <dbReference type="SAM" id="MobiDB-lite"/>
    </source>
</evidence>
<dbReference type="GO" id="GO:0031593">
    <property type="term" value="F:polyubiquitin modification-dependent protein binding"/>
    <property type="evidence" value="ECO:0007669"/>
    <property type="project" value="TreeGrafter"/>
</dbReference>
<dbReference type="Proteomes" id="UP000800035">
    <property type="component" value="Unassembled WGS sequence"/>
</dbReference>
<name>A0A6A5UAY1_9PLEO</name>
<keyword evidence="3" id="KW-1185">Reference proteome</keyword>
<organism evidence="2 3">
    <name type="scientific">Byssothecium circinans</name>
    <dbReference type="NCBI Taxonomy" id="147558"/>
    <lineage>
        <taxon>Eukaryota</taxon>
        <taxon>Fungi</taxon>
        <taxon>Dikarya</taxon>
        <taxon>Ascomycota</taxon>
        <taxon>Pezizomycotina</taxon>
        <taxon>Dothideomycetes</taxon>
        <taxon>Pleosporomycetidae</taxon>
        <taxon>Pleosporales</taxon>
        <taxon>Massarineae</taxon>
        <taxon>Massarinaceae</taxon>
        <taxon>Byssothecium</taxon>
    </lineage>
</organism>
<dbReference type="PANTHER" id="PTHR21220">
    <property type="entry name" value="DNA-DEPENDENT METALLOPROTEASE SPRTN"/>
    <property type="match status" value="1"/>
</dbReference>
<evidence type="ECO:0000313" key="3">
    <source>
        <dbReference type="Proteomes" id="UP000800035"/>
    </source>
</evidence>
<gene>
    <name evidence="2" type="ORF">CC80DRAFT_489210</name>
</gene>
<dbReference type="GO" id="GO:0005634">
    <property type="term" value="C:nucleus"/>
    <property type="evidence" value="ECO:0007669"/>
    <property type="project" value="TreeGrafter"/>
</dbReference>
<dbReference type="GO" id="GO:0003697">
    <property type="term" value="F:single-stranded DNA binding"/>
    <property type="evidence" value="ECO:0007669"/>
    <property type="project" value="InterPro"/>
</dbReference>
<dbReference type="AlphaFoldDB" id="A0A6A5UAY1"/>
<sequence>MAFSSALSPHAADLSLISKRYSPYHPCQQYQHDSEPDSYYRQPPSRGPRPPTTIALKLQDPRIKCERNLGWSIDWAVAVIVDHLDSKNSPDAAAVLKNIRIRAANLEREGYAGEIPHRIFNKLDEVLFAGHLKHAVYLDLRNLGPDVSGSTHTQGWGPDAKIKRVSIILNGGILQEAQSKDIVAALIHHMIHAYFLIACGPQQEKEVAYGRLAHGLPFGKIMMTIKRLSAANKRPLTSLDFGHSIGEPRHFYDEYRYQRRTYQRYRGKEKWYCSHCTSSVEPLSTNEIEDWYNGVCKPLVDLPESLRTSTVKVFNDRRHHIEEVPRGEAEPSTSSNEFIFADGSVLVPASKIDNYFSIARAFEKAGGRYLEIHEDVARDTFERFLELLHTASYSPDPKHIVRTGNRGPPVIKAITGGSEPYILSDIKMYKMGALMNFAELKDIALERMYRHGVTHENPVALLKEIYDGNEPDQDVKTWVRKFLIRVPCGEGGDWMSIGAGMGRGPATEPSNLAKLESDILGFKASFLDLLEDSTALKYEVGQARRELLANNVYAPAALYPGGLAVAQVTRPLSPPAMSPYVHPMSLGGLGMGGLGRQMIGWISPGEAAERERLAERRAAAQVQAQAQAQVQAAVATAAANMVGAGEPFYDGFDDGPYWP</sequence>
<proteinExistence type="predicted"/>